<reference evidence="4 5" key="2">
    <citation type="submission" date="2020-08" db="EMBL/GenBank/DDBJ databases">
        <authorList>
            <person name="Partida-Martinez L."/>
            <person name="Huntemann M."/>
            <person name="Clum A."/>
            <person name="Wang J."/>
            <person name="Palaniappan K."/>
            <person name="Ritter S."/>
            <person name="Chen I.-M."/>
            <person name="Stamatis D."/>
            <person name="Reddy T."/>
            <person name="O'Malley R."/>
            <person name="Daum C."/>
            <person name="Shapiro N."/>
            <person name="Ivanova N."/>
            <person name="Kyrpides N."/>
            <person name="Woyke T."/>
        </authorList>
    </citation>
    <scope>NUCLEOTIDE SEQUENCE [LARGE SCALE GENOMIC DNA]</scope>
    <source>
        <strain evidence="4 5">AS2.23</strain>
    </source>
</reference>
<dbReference type="PANTHER" id="PTHR43818:SF11">
    <property type="entry name" value="BCDNA.GH03377"/>
    <property type="match status" value="1"/>
</dbReference>
<name>A0A7W4XXR2_KINRA</name>
<feature type="domain" description="Gfo/Idh/MocA-like oxidoreductase N-terminal" evidence="2">
    <location>
        <begin position="4"/>
        <end position="121"/>
    </location>
</feature>
<dbReference type="Proteomes" id="UP000533269">
    <property type="component" value="Unassembled WGS sequence"/>
</dbReference>
<dbReference type="EMBL" id="JACHVY010000002">
    <property type="protein sequence ID" value="MBB2901485.1"/>
    <property type="molecule type" value="Genomic_DNA"/>
</dbReference>
<evidence type="ECO:0000313" key="5">
    <source>
        <dbReference type="Proteomes" id="UP000533269"/>
    </source>
</evidence>
<reference evidence="4 5" key="1">
    <citation type="submission" date="2020-08" db="EMBL/GenBank/DDBJ databases">
        <title>The Agave Microbiome: Exploring the role of microbial communities in plant adaptations to desert environments.</title>
        <authorList>
            <person name="Partida-Martinez L.P."/>
        </authorList>
    </citation>
    <scope>NUCLEOTIDE SEQUENCE [LARGE SCALE GENOMIC DNA]</scope>
    <source>
        <strain evidence="4 5">AS2.23</strain>
    </source>
</reference>
<dbReference type="SUPFAM" id="SSF55347">
    <property type="entry name" value="Glyceraldehyde-3-phosphate dehydrogenase-like, C-terminal domain"/>
    <property type="match status" value="1"/>
</dbReference>
<protein>
    <submittedName>
        <fullName evidence="4">Putative dehydrogenase</fullName>
    </submittedName>
</protein>
<sequence>MPHMNVAVLGCWHVHAKDYARSATTHPDTTLVAAWDHDPALGRALADDFGIEFTDDLDALLARDDVHAVTITTETTAHTEVIARALAAGKHVFTEKLLAPTVEECERLLDQAREAGLALVVSLPRLSHGYALAVRDVVASGELGRLTYARVRLSHDGGVHGGEPGAAGGWLPDRFFDPAPSVGGALTDLGCHPVYLTQLFLGDDPEVVRAVYGRVTGRDVEDHAVVSLGYADGAIGVVEAGFVSDDAFTVDVHGTEGSVHYTDEGARLWRRGPDGKVEDLPVPADAPEPFAQWVSAATGGTPTSEEVTDNQRRAVELTRLVVRSNEAAGGNA</sequence>
<organism evidence="4 5">
    <name type="scientific">Kineococcus radiotolerans</name>
    <dbReference type="NCBI Taxonomy" id="131568"/>
    <lineage>
        <taxon>Bacteria</taxon>
        <taxon>Bacillati</taxon>
        <taxon>Actinomycetota</taxon>
        <taxon>Actinomycetes</taxon>
        <taxon>Kineosporiales</taxon>
        <taxon>Kineosporiaceae</taxon>
        <taxon>Kineococcus</taxon>
    </lineage>
</organism>
<keyword evidence="1" id="KW-0560">Oxidoreductase</keyword>
<comment type="caution">
    <text evidence="4">The sequence shown here is derived from an EMBL/GenBank/DDBJ whole genome shotgun (WGS) entry which is preliminary data.</text>
</comment>
<dbReference type="InterPro" id="IPR055170">
    <property type="entry name" value="GFO_IDH_MocA-like_dom"/>
</dbReference>
<dbReference type="GO" id="GO:0000166">
    <property type="term" value="F:nucleotide binding"/>
    <property type="evidence" value="ECO:0007669"/>
    <property type="project" value="InterPro"/>
</dbReference>
<dbReference type="GO" id="GO:0016491">
    <property type="term" value="F:oxidoreductase activity"/>
    <property type="evidence" value="ECO:0007669"/>
    <property type="project" value="UniProtKB-KW"/>
</dbReference>
<dbReference type="PANTHER" id="PTHR43818">
    <property type="entry name" value="BCDNA.GH03377"/>
    <property type="match status" value="1"/>
</dbReference>
<dbReference type="Pfam" id="PF22725">
    <property type="entry name" value="GFO_IDH_MocA_C3"/>
    <property type="match status" value="1"/>
</dbReference>
<dbReference type="InterPro" id="IPR036291">
    <property type="entry name" value="NAD(P)-bd_dom_sf"/>
</dbReference>
<dbReference type="InterPro" id="IPR000683">
    <property type="entry name" value="Gfo/Idh/MocA-like_OxRdtase_N"/>
</dbReference>
<dbReference type="Gene3D" id="3.30.360.10">
    <property type="entry name" value="Dihydrodipicolinate Reductase, domain 2"/>
    <property type="match status" value="1"/>
</dbReference>
<evidence type="ECO:0000259" key="2">
    <source>
        <dbReference type="Pfam" id="PF01408"/>
    </source>
</evidence>
<evidence type="ECO:0000259" key="3">
    <source>
        <dbReference type="Pfam" id="PF22725"/>
    </source>
</evidence>
<accession>A0A7W4XXR2</accession>
<gene>
    <name evidence="4" type="ORF">FHR75_002300</name>
</gene>
<dbReference type="Gene3D" id="3.40.50.720">
    <property type="entry name" value="NAD(P)-binding Rossmann-like Domain"/>
    <property type="match status" value="1"/>
</dbReference>
<dbReference type="InterPro" id="IPR050463">
    <property type="entry name" value="Gfo/Idh/MocA_oxidrdct_glycsds"/>
</dbReference>
<feature type="domain" description="GFO/IDH/MocA-like oxidoreductase" evidence="3">
    <location>
        <begin position="133"/>
        <end position="259"/>
    </location>
</feature>
<dbReference type="AlphaFoldDB" id="A0A7W4XXR2"/>
<dbReference type="SUPFAM" id="SSF51735">
    <property type="entry name" value="NAD(P)-binding Rossmann-fold domains"/>
    <property type="match status" value="1"/>
</dbReference>
<dbReference type="Pfam" id="PF01408">
    <property type="entry name" value="GFO_IDH_MocA"/>
    <property type="match status" value="1"/>
</dbReference>
<evidence type="ECO:0000313" key="4">
    <source>
        <dbReference type="EMBL" id="MBB2901485.1"/>
    </source>
</evidence>
<proteinExistence type="predicted"/>
<evidence type="ECO:0000256" key="1">
    <source>
        <dbReference type="ARBA" id="ARBA00023002"/>
    </source>
</evidence>